<sequence>MSRVVAPDGARADDIGTVNGHDVSPADWLEREFGHIAAGEIRTLPFFRPTIPVRACGFTLFERQWLGCLLTPWMLSLLILPGPGQAWPIRRPGDRLALRLPCGNVGFMVGETAPLRQYLACSLMSPLAAALNAAQAVSLAEHGARRALSLPLSDADAPRCGERRAWLGRLTESRHA</sequence>
<accession>A0ABY2SL77</accession>
<dbReference type="NCBIfam" id="TIGR03993">
    <property type="entry name" value="hydrog_HybE"/>
    <property type="match status" value="1"/>
</dbReference>
<evidence type="ECO:0000313" key="2">
    <source>
        <dbReference type="Proteomes" id="UP000305202"/>
    </source>
</evidence>
<keyword evidence="2" id="KW-1185">Reference proteome</keyword>
<dbReference type="Proteomes" id="UP000305202">
    <property type="component" value="Unassembled WGS sequence"/>
</dbReference>
<gene>
    <name evidence="1" type="primary">hybE</name>
    <name evidence="1" type="ORF">FCN80_09465</name>
</gene>
<evidence type="ECO:0000313" key="1">
    <source>
        <dbReference type="EMBL" id="TKI06482.1"/>
    </source>
</evidence>
<dbReference type="InterPro" id="IPR038530">
    <property type="entry name" value="NiFe-hyd_HybE_sf"/>
</dbReference>
<name>A0ABY2SL77_9HYPH</name>
<dbReference type="Gene3D" id="3.30.1460.40">
    <property type="entry name" value="[NiFe]-hydrogenase assembly chaperone, HybE"/>
    <property type="match status" value="1"/>
</dbReference>
<dbReference type="InterPro" id="IPR023994">
    <property type="entry name" value="NiFe-hyd_HybE"/>
</dbReference>
<protein>
    <submittedName>
        <fullName evidence="1">Hydrogenase-2 assembly chaperone</fullName>
    </submittedName>
</protein>
<reference evidence="1 2" key="1">
    <citation type="submission" date="2019-04" db="EMBL/GenBank/DDBJ databases">
        <authorList>
            <person name="Li M."/>
            <person name="Gao C."/>
        </authorList>
    </citation>
    <scope>NUCLEOTIDE SEQUENCE [LARGE SCALE GENOMIC DNA]</scope>
    <source>
        <strain evidence="1 2">BGMRC 2031</strain>
    </source>
</reference>
<proteinExistence type="predicted"/>
<dbReference type="RefSeq" id="WP_136989921.1">
    <property type="nucleotide sequence ID" value="NZ_SZPQ01000011.1"/>
</dbReference>
<organism evidence="1 2">
    <name type="scientific">Martelella alba</name>
    <dbReference type="NCBI Taxonomy" id="2590451"/>
    <lineage>
        <taxon>Bacteria</taxon>
        <taxon>Pseudomonadati</taxon>
        <taxon>Pseudomonadota</taxon>
        <taxon>Alphaproteobacteria</taxon>
        <taxon>Hyphomicrobiales</taxon>
        <taxon>Aurantimonadaceae</taxon>
        <taxon>Martelella</taxon>
    </lineage>
</organism>
<dbReference type="EMBL" id="SZPQ01000011">
    <property type="protein sequence ID" value="TKI06482.1"/>
    <property type="molecule type" value="Genomic_DNA"/>
</dbReference>
<comment type="caution">
    <text evidence="1">The sequence shown here is derived from an EMBL/GenBank/DDBJ whole genome shotgun (WGS) entry which is preliminary data.</text>
</comment>
<dbReference type="NCBIfam" id="NF007776">
    <property type="entry name" value="PRK10465.1"/>
    <property type="match status" value="1"/>
</dbReference>
<dbReference type="Pfam" id="PF11939">
    <property type="entry name" value="NiFe-hyd_HybE"/>
    <property type="match status" value="1"/>
</dbReference>